<evidence type="ECO:0000256" key="1">
    <source>
        <dbReference type="SAM" id="MobiDB-lite"/>
    </source>
</evidence>
<evidence type="ECO:0000313" key="2">
    <source>
        <dbReference type="EMBL" id="KAK2555848.1"/>
    </source>
</evidence>
<reference evidence="2" key="2">
    <citation type="journal article" date="2023" name="Science">
        <title>Genomic signatures of disease resistance in endangered staghorn corals.</title>
        <authorList>
            <person name="Vollmer S.V."/>
            <person name="Selwyn J.D."/>
            <person name="Despard B.A."/>
            <person name="Roesel C.L."/>
        </authorList>
    </citation>
    <scope>NUCLEOTIDE SEQUENCE</scope>
    <source>
        <strain evidence="2">K2</strain>
    </source>
</reference>
<sequence>MATQDRPSSGGAIKRSNAKISADGLTLLPPEPGLVKFESMGVTRPGSSDCASVLGRVQRSLQVARKKELEENTLCFESSAANGIGNYQIIEQDGGHDAQHTVGCESTDIDLSNGVDKRQTISADNGVNANDTCIADLAQAPVELKGEFLKAVMDEEFGKAKQLCQKILLLEPDNKTCSEFHAVICEKMKQDDEVSDDSDQSNDETDETDESGDEEEEESENEDENNESSEEDRSNDDEEEEEEEEEDDDVTLPLGPVNLIMGGLPIIPQKR</sequence>
<proteinExistence type="predicted"/>
<comment type="caution">
    <text evidence="2">The sequence shown here is derived from an EMBL/GenBank/DDBJ whole genome shotgun (WGS) entry which is preliminary data.</text>
</comment>
<dbReference type="PANTHER" id="PTHR21520">
    <property type="entry name" value="GLUTAMATE-RICH PROTEIN 2"/>
    <property type="match status" value="1"/>
</dbReference>
<dbReference type="Proteomes" id="UP001249851">
    <property type="component" value="Unassembled WGS sequence"/>
</dbReference>
<keyword evidence="3" id="KW-1185">Reference proteome</keyword>
<feature type="region of interest" description="Disordered" evidence="1">
    <location>
        <begin position="1"/>
        <end position="25"/>
    </location>
</feature>
<name>A0AAD9Q6W7_ACRCE</name>
<reference evidence="2" key="1">
    <citation type="journal article" date="2023" name="G3 (Bethesda)">
        <title>Whole genome assembly and annotation of the endangered Caribbean coral Acropora cervicornis.</title>
        <authorList>
            <person name="Selwyn J.D."/>
            <person name="Vollmer S.V."/>
        </authorList>
    </citation>
    <scope>NUCLEOTIDE SEQUENCE</scope>
    <source>
        <strain evidence="2">K2</strain>
    </source>
</reference>
<feature type="compositionally biased region" description="Acidic residues" evidence="1">
    <location>
        <begin position="193"/>
        <end position="250"/>
    </location>
</feature>
<dbReference type="PANTHER" id="PTHR21520:SF2">
    <property type="entry name" value="GLUTAMATE-RICH PROTEIN 2"/>
    <property type="match status" value="1"/>
</dbReference>
<dbReference type="EMBL" id="JARQWQ010000060">
    <property type="protein sequence ID" value="KAK2555848.1"/>
    <property type="molecule type" value="Genomic_DNA"/>
</dbReference>
<dbReference type="InterPro" id="IPR026703">
    <property type="entry name" value="ERICH2"/>
</dbReference>
<accession>A0AAD9Q6W7</accession>
<protein>
    <submittedName>
        <fullName evidence="2">Glutamate-rich protein 2</fullName>
    </submittedName>
</protein>
<organism evidence="2 3">
    <name type="scientific">Acropora cervicornis</name>
    <name type="common">Staghorn coral</name>
    <dbReference type="NCBI Taxonomy" id="6130"/>
    <lineage>
        <taxon>Eukaryota</taxon>
        <taxon>Metazoa</taxon>
        <taxon>Cnidaria</taxon>
        <taxon>Anthozoa</taxon>
        <taxon>Hexacorallia</taxon>
        <taxon>Scleractinia</taxon>
        <taxon>Astrocoeniina</taxon>
        <taxon>Acroporidae</taxon>
        <taxon>Acropora</taxon>
    </lineage>
</organism>
<dbReference type="AlphaFoldDB" id="A0AAD9Q6W7"/>
<gene>
    <name evidence="2" type="ORF">P5673_022496</name>
</gene>
<evidence type="ECO:0000313" key="3">
    <source>
        <dbReference type="Proteomes" id="UP001249851"/>
    </source>
</evidence>
<feature type="region of interest" description="Disordered" evidence="1">
    <location>
        <begin position="190"/>
        <end position="271"/>
    </location>
</feature>